<dbReference type="Pfam" id="PF04280">
    <property type="entry name" value="Tim44"/>
    <property type="match status" value="1"/>
</dbReference>
<keyword evidence="9" id="KW-0809">Transit peptide</keyword>
<dbReference type="FunFam" id="3.10.450.240:FF:000001">
    <property type="entry name" value="Mitochondrial import inner membrane translocase subunit TIM44"/>
    <property type="match status" value="1"/>
</dbReference>
<keyword evidence="10 16" id="KW-0811">Translocation</keyword>
<evidence type="ECO:0000256" key="3">
    <source>
        <dbReference type="ARBA" id="ARBA00022448"/>
    </source>
</evidence>
<dbReference type="AlphaFoldDB" id="A0A1B6MUF4"/>
<dbReference type="EMBL" id="GEBQ01000401">
    <property type="protein sequence ID" value="JAT39576.1"/>
    <property type="molecule type" value="Transcribed_RNA"/>
</dbReference>
<keyword evidence="8 16" id="KW-0653">Protein transport</keyword>
<evidence type="ECO:0000256" key="15">
    <source>
        <dbReference type="ARBA" id="ARBA00074309"/>
    </source>
</evidence>
<evidence type="ECO:0000256" key="17">
    <source>
        <dbReference type="SAM" id="Coils"/>
    </source>
</evidence>
<evidence type="ECO:0000256" key="1">
    <source>
        <dbReference type="ARBA" id="ARBA00004443"/>
    </source>
</evidence>
<keyword evidence="6 16" id="KW-0999">Mitochondrion inner membrane</keyword>
<evidence type="ECO:0000259" key="18">
    <source>
        <dbReference type="SMART" id="SM00978"/>
    </source>
</evidence>
<proteinExistence type="inferred from homology"/>
<evidence type="ECO:0000256" key="9">
    <source>
        <dbReference type="ARBA" id="ARBA00022946"/>
    </source>
</evidence>
<sequence>MMYHQIRYKPWWSRQIVITRILKVDYRPPSLSFPAIQATCQRCYSTPSRRPNFFSQLIDNIKQEMAKNKEMKESLKKFREEAQKLEHSEALQKARQKYQAVESEASKTSEVFKESLGSIKDKVQETLDEVGKTDLAKKAGQFREELGKSARGAAESISESGQKIGKSGAFQTISQTAAAVKQELDTTGMHAHVYRSPDKLRKRVDTDTVQDFKTVEANTEATGVELHKDSKFYESWQNFKDNNPYVNKVLDWKIKYDESDNPVIRATRLFTDKVSDVMGGLFQKTELSETLTEICKLDPNFDKVQFLRECETDIIPNVLESMIRGDLEILKSWCHDGPYNLLSTPIKQAQQLGYRFASKVLDIDNVDITMGKVMDQGPILVITFTSQQILCVKDSKGTVVEGDPEKVLRVNYVWVLCRDKTELNPKAAWRLLDLSAQSTEQLV</sequence>
<dbReference type="PIRSF" id="PIRSF037871">
    <property type="entry name" value="TIM44"/>
    <property type="match status" value="1"/>
</dbReference>
<dbReference type="SUPFAM" id="SSF54427">
    <property type="entry name" value="NTF2-like"/>
    <property type="match status" value="1"/>
</dbReference>
<dbReference type="SMART" id="SM00978">
    <property type="entry name" value="Tim44"/>
    <property type="match status" value="1"/>
</dbReference>
<dbReference type="InterPro" id="IPR017303">
    <property type="entry name" value="Tim44"/>
</dbReference>
<protein>
    <recommendedName>
        <fullName evidence="15 16">Mitochondrial import inner membrane translocase subunit TIM44</fullName>
    </recommendedName>
</protein>
<dbReference type="InterPro" id="IPR032710">
    <property type="entry name" value="NTF2-like_dom_sf"/>
</dbReference>
<evidence type="ECO:0000256" key="4">
    <source>
        <dbReference type="ARBA" id="ARBA00022553"/>
    </source>
</evidence>
<evidence type="ECO:0000256" key="6">
    <source>
        <dbReference type="ARBA" id="ARBA00022792"/>
    </source>
</evidence>
<gene>
    <name evidence="19" type="ORF">g.16091</name>
</gene>
<dbReference type="PANTHER" id="PTHR10721:SF1">
    <property type="entry name" value="MITOCHONDRIAL IMPORT INNER MEMBRANE TRANSLOCASE SUBUNIT TIM44"/>
    <property type="match status" value="1"/>
</dbReference>
<evidence type="ECO:0000256" key="2">
    <source>
        <dbReference type="ARBA" id="ARBA00009597"/>
    </source>
</evidence>
<evidence type="ECO:0000256" key="12">
    <source>
        <dbReference type="ARBA" id="ARBA00023136"/>
    </source>
</evidence>
<keyword evidence="12 16" id="KW-0472">Membrane</keyword>
<dbReference type="InterPro" id="IPR039544">
    <property type="entry name" value="Tim44-like"/>
</dbReference>
<keyword evidence="17" id="KW-0175">Coiled coil</keyword>
<evidence type="ECO:0000256" key="13">
    <source>
        <dbReference type="ARBA" id="ARBA00057148"/>
    </source>
</evidence>
<comment type="similarity">
    <text evidence="2 16">Belongs to the Tim44 family.</text>
</comment>
<feature type="domain" description="Tim44-like" evidence="18">
    <location>
        <begin position="287"/>
        <end position="436"/>
    </location>
</feature>
<organism evidence="19">
    <name type="scientific">Graphocephala atropunctata</name>
    <dbReference type="NCBI Taxonomy" id="36148"/>
    <lineage>
        <taxon>Eukaryota</taxon>
        <taxon>Metazoa</taxon>
        <taxon>Ecdysozoa</taxon>
        <taxon>Arthropoda</taxon>
        <taxon>Hexapoda</taxon>
        <taxon>Insecta</taxon>
        <taxon>Pterygota</taxon>
        <taxon>Neoptera</taxon>
        <taxon>Paraneoptera</taxon>
        <taxon>Hemiptera</taxon>
        <taxon>Auchenorrhyncha</taxon>
        <taxon>Membracoidea</taxon>
        <taxon>Cicadellidae</taxon>
        <taxon>Cicadellinae</taxon>
        <taxon>Cicadellini</taxon>
        <taxon>Graphocephala</taxon>
    </lineage>
</organism>
<dbReference type="InterPro" id="IPR007379">
    <property type="entry name" value="Tim44-like_dom"/>
</dbReference>
<evidence type="ECO:0000256" key="16">
    <source>
        <dbReference type="PIRNR" id="PIRNR037871"/>
    </source>
</evidence>
<dbReference type="GO" id="GO:0005524">
    <property type="term" value="F:ATP binding"/>
    <property type="evidence" value="ECO:0007669"/>
    <property type="project" value="UniProtKB-KW"/>
</dbReference>
<keyword evidence="3 16" id="KW-0813">Transport</keyword>
<keyword evidence="11 16" id="KW-0496">Mitochondrion</keyword>
<comment type="subunit">
    <text evidence="14">Probable component of the PAM complex at least composed of a mitochondrial HSP70 protein, GRPEL1 or GRPEL2, TIMM44, TIMM16/PAM16 and TIMM14/DNAJC19. The complex interacts with the TIMM23 component of the TIM23 complex. Interacts with SLC25A4/ANT1 and SLC25A5/ANT2; leading to inhibit the presequence translocase TIMM23, thereby promoting stabilization of PINK1.</text>
</comment>
<evidence type="ECO:0000256" key="7">
    <source>
        <dbReference type="ARBA" id="ARBA00022840"/>
    </source>
</evidence>
<comment type="subcellular location">
    <subcellularLocation>
        <location evidence="1">Mitochondrion inner membrane</location>
        <topology evidence="1">Peripheral membrane protein</topology>
        <orientation evidence="1">Matrix side</orientation>
    </subcellularLocation>
</comment>
<name>A0A1B6MUF4_9HEMI</name>
<dbReference type="GO" id="GO:0005743">
    <property type="term" value="C:mitochondrial inner membrane"/>
    <property type="evidence" value="ECO:0007669"/>
    <property type="project" value="UniProtKB-SubCell"/>
</dbReference>
<evidence type="ECO:0000313" key="19">
    <source>
        <dbReference type="EMBL" id="JAT39576.1"/>
    </source>
</evidence>
<evidence type="ECO:0000256" key="8">
    <source>
        <dbReference type="ARBA" id="ARBA00022927"/>
    </source>
</evidence>
<evidence type="ECO:0000256" key="11">
    <source>
        <dbReference type="ARBA" id="ARBA00023128"/>
    </source>
</evidence>
<keyword evidence="4" id="KW-0597">Phosphoprotein</keyword>
<comment type="function">
    <text evidence="13">Essential component of the PAM complex, a complex required for the translocation of transit peptide-containing proteins from the inner membrane into the mitochondrial matrix in an ATP-dependent manner. Recruits mitochondrial HSP70 to drive protein translocation into the matrix using ATP as an energy source.</text>
</comment>
<keyword evidence="5" id="KW-0547">Nucleotide-binding</keyword>
<accession>A0A1B6MUF4</accession>
<keyword evidence="7" id="KW-0067">ATP-binding</keyword>
<evidence type="ECO:0000256" key="14">
    <source>
        <dbReference type="ARBA" id="ARBA00063163"/>
    </source>
</evidence>
<reference evidence="19" key="1">
    <citation type="submission" date="2015-11" db="EMBL/GenBank/DDBJ databases">
        <title>De novo transcriptome assembly of four potential Pierce s Disease insect vectors from Arizona vineyards.</title>
        <authorList>
            <person name="Tassone E.E."/>
        </authorList>
    </citation>
    <scope>NUCLEOTIDE SEQUENCE</scope>
</reference>
<feature type="coiled-coil region" evidence="17">
    <location>
        <begin position="61"/>
        <end position="111"/>
    </location>
</feature>
<dbReference type="Gene3D" id="3.10.450.240">
    <property type="match status" value="1"/>
</dbReference>
<dbReference type="GO" id="GO:0051087">
    <property type="term" value="F:protein-folding chaperone binding"/>
    <property type="evidence" value="ECO:0007669"/>
    <property type="project" value="InterPro"/>
</dbReference>
<evidence type="ECO:0000256" key="5">
    <source>
        <dbReference type="ARBA" id="ARBA00022741"/>
    </source>
</evidence>
<evidence type="ECO:0000256" key="10">
    <source>
        <dbReference type="ARBA" id="ARBA00023010"/>
    </source>
</evidence>
<dbReference type="GO" id="GO:0030150">
    <property type="term" value="P:protein import into mitochondrial matrix"/>
    <property type="evidence" value="ECO:0007669"/>
    <property type="project" value="InterPro"/>
</dbReference>
<dbReference type="PANTHER" id="PTHR10721">
    <property type="entry name" value="MITOCHONDRIAL IMPORT INNER MEMBRANE TRANSLOCASE SUBUNIT TIM44"/>
    <property type="match status" value="1"/>
</dbReference>